<organism evidence="10 11">
    <name type="scientific">Coniophora puteana (strain RWD-64-598)</name>
    <name type="common">Brown rot fungus</name>
    <dbReference type="NCBI Taxonomy" id="741705"/>
    <lineage>
        <taxon>Eukaryota</taxon>
        <taxon>Fungi</taxon>
        <taxon>Dikarya</taxon>
        <taxon>Basidiomycota</taxon>
        <taxon>Agaricomycotina</taxon>
        <taxon>Agaricomycetes</taxon>
        <taxon>Agaricomycetidae</taxon>
        <taxon>Boletales</taxon>
        <taxon>Coniophorineae</taxon>
        <taxon>Coniophoraceae</taxon>
        <taxon>Coniophora</taxon>
    </lineage>
</organism>
<dbReference type="AlphaFoldDB" id="A0A5M3M6L1"/>
<evidence type="ECO:0000256" key="5">
    <source>
        <dbReference type="ARBA" id="ARBA00022833"/>
    </source>
</evidence>
<dbReference type="CDD" id="cd17919">
    <property type="entry name" value="DEXHc_Snf"/>
    <property type="match status" value="1"/>
</dbReference>
<dbReference type="SUPFAM" id="SSF52540">
    <property type="entry name" value="P-loop containing nucleoside triphosphate hydrolases"/>
    <property type="match status" value="2"/>
</dbReference>
<dbReference type="InterPro" id="IPR011011">
    <property type="entry name" value="Znf_FYVE_PHD"/>
</dbReference>
<evidence type="ECO:0000256" key="2">
    <source>
        <dbReference type="ARBA" id="ARBA00022741"/>
    </source>
</evidence>
<evidence type="ECO:0000259" key="8">
    <source>
        <dbReference type="PROSITE" id="PS51192"/>
    </source>
</evidence>
<evidence type="ECO:0000256" key="3">
    <source>
        <dbReference type="ARBA" id="ARBA00022771"/>
    </source>
</evidence>
<dbReference type="KEGG" id="cput:CONPUDRAFT_169853"/>
<evidence type="ECO:0000256" key="1">
    <source>
        <dbReference type="ARBA" id="ARBA00022723"/>
    </source>
</evidence>
<dbReference type="Gene3D" id="3.30.40.10">
    <property type="entry name" value="Zinc/RING finger domain, C3HC4 (zinc finger)"/>
    <property type="match status" value="1"/>
</dbReference>
<keyword evidence="1" id="KW-0479">Metal-binding</keyword>
<dbReference type="PROSITE" id="PS51194">
    <property type="entry name" value="HELICASE_CTER"/>
    <property type="match status" value="1"/>
</dbReference>
<dbReference type="CDD" id="cd18793">
    <property type="entry name" value="SF2_C_SNF"/>
    <property type="match status" value="1"/>
</dbReference>
<dbReference type="OMA" id="RCLIFSN"/>
<gene>
    <name evidence="10" type="ORF">CONPUDRAFT_169853</name>
</gene>
<dbReference type="InterPro" id="IPR001965">
    <property type="entry name" value="Znf_PHD"/>
</dbReference>
<dbReference type="SMART" id="SM00487">
    <property type="entry name" value="DEXDc"/>
    <property type="match status" value="1"/>
</dbReference>
<evidence type="ECO:0000313" key="10">
    <source>
        <dbReference type="EMBL" id="EIW74988.1"/>
    </source>
</evidence>
<dbReference type="InterPro" id="IPR000330">
    <property type="entry name" value="SNF2_N"/>
</dbReference>
<dbReference type="RefSeq" id="XP_007775036.1">
    <property type="nucleotide sequence ID" value="XM_007776846.1"/>
</dbReference>
<reference evidence="11" key="1">
    <citation type="journal article" date="2012" name="Science">
        <title>The Paleozoic origin of enzymatic lignin decomposition reconstructed from 31 fungal genomes.</title>
        <authorList>
            <person name="Floudas D."/>
            <person name="Binder M."/>
            <person name="Riley R."/>
            <person name="Barry K."/>
            <person name="Blanchette R.A."/>
            <person name="Henrissat B."/>
            <person name="Martinez A.T."/>
            <person name="Otillar R."/>
            <person name="Spatafora J.W."/>
            <person name="Yadav J.S."/>
            <person name="Aerts A."/>
            <person name="Benoit I."/>
            <person name="Boyd A."/>
            <person name="Carlson A."/>
            <person name="Copeland A."/>
            <person name="Coutinho P.M."/>
            <person name="de Vries R.P."/>
            <person name="Ferreira P."/>
            <person name="Findley K."/>
            <person name="Foster B."/>
            <person name="Gaskell J."/>
            <person name="Glotzer D."/>
            <person name="Gorecki P."/>
            <person name="Heitman J."/>
            <person name="Hesse C."/>
            <person name="Hori C."/>
            <person name="Igarashi K."/>
            <person name="Jurgens J.A."/>
            <person name="Kallen N."/>
            <person name="Kersten P."/>
            <person name="Kohler A."/>
            <person name="Kuees U."/>
            <person name="Kumar T.K.A."/>
            <person name="Kuo A."/>
            <person name="LaButti K."/>
            <person name="Larrondo L.F."/>
            <person name="Lindquist E."/>
            <person name="Ling A."/>
            <person name="Lombard V."/>
            <person name="Lucas S."/>
            <person name="Lundell T."/>
            <person name="Martin R."/>
            <person name="McLaughlin D.J."/>
            <person name="Morgenstern I."/>
            <person name="Morin E."/>
            <person name="Murat C."/>
            <person name="Nagy L.G."/>
            <person name="Nolan M."/>
            <person name="Ohm R.A."/>
            <person name="Patyshakuliyeva A."/>
            <person name="Rokas A."/>
            <person name="Ruiz-Duenas F.J."/>
            <person name="Sabat G."/>
            <person name="Salamov A."/>
            <person name="Samejima M."/>
            <person name="Schmutz J."/>
            <person name="Slot J.C."/>
            <person name="St John F."/>
            <person name="Stenlid J."/>
            <person name="Sun H."/>
            <person name="Sun S."/>
            <person name="Syed K."/>
            <person name="Tsang A."/>
            <person name="Wiebenga A."/>
            <person name="Young D."/>
            <person name="Pisabarro A."/>
            <person name="Eastwood D.C."/>
            <person name="Martin F."/>
            <person name="Cullen D."/>
            <person name="Grigoriev I.V."/>
            <person name="Hibbett D.S."/>
        </authorList>
    </citation>
    <scope>NUCLEOTIDE SEQUENCE [LARGE SCALE GENOMIC DNA]</scope>
    <source>
        <strain evidence="11">RWD-64-598 SS2</strain>
    </source>
</reference>
<evidence type="ECO:0000313" key="11">
    <source>
        <dbReference type="Proteomes" id="UP000053558"/>
    </source>
</evidence>
<proteinExistence type="predicted"/>
<keyword evidence="3" id="KW-0863">Zinc-finger</keyword>
<protein>
    <recommendedName>
        <fullName evidence="12">P-loop containing nucleoside triphosphate hydrolase protein</fullName>
    </recommendedName>
</protein>
<evidence type="ECO:0000256" key="6">
    <source>
        <dbReference type="ARBA" id="ARBA00022840"/>
    </source>
</evidence>
<dbReference type="InterPro" id="IPR014001">
    <property type="entry name" value="Helicase_ATP-bd"/>
</dbReference>
<dbReference type="SUPFAM" id="SSF57903">
    <property type="entry name" value="FYVE/PHD zinc finger"/>
    <property type="match status" value="1"/>
</dbReference>
<dbReference type="InterPro" id="IPR049730">
    <property type="entry name" value="SNF2/RAD54-like_C"/>
</dbReference>
<dbReference type="EMBL" id="JH711590">
    <property type="protein sequence ID" value="EIW74988.1"/>
    <property type="molecule type" value="Genomic_DNA"/>
</dbReference>
<feature type="domain" description="Helicase ATP-binding" evidence="8">
    <location>
        <begin position="211"/>
        <end position="383"/>
    </location>
</feature>
<dbReference type="PANTHER" id="PTHR10799">
    <property type="entry name" value="SNF2/RAD54 HELICASE FAMILY"/>
    <property type="match status" value="1"/>
</dbReference>
<keyword evidence="6" id="KW-0067">ATP-binding</keyword>
<dbReference type="Proteomes" id="UP000053558">
    <property type="component" value="Unassembled WGS sequence"/>
</dbReference>
<name>A0A5M3M6L1_CONPW</name>
<dbReference type="SMART" id="SM00249">
    <property type="entry name" value="PHD"/>
    <property type="match status" value="1"/>
</dbReference>
<feature type="region of interest" description="Disordered" evidence="7">
    <location>
        <begin position="59"/>
        <end position="129"/>
    </location>
</feature>
<dbReference type="PROSITE" id="PS51192">
    <property type="entry name" value="HELICASE_ATP_BIND_1"/>
    <property type="match status" value="1"/>
</dbReference>
<dbReference type="InterPro" id="IPR038718">
    <property type="entry name" value="SNF2-like_sf"/>
</dbReference>
<dbReference type="InterPro" id="IPR027417">
    <property type="entry name" value="P-loop_NTPase"/>
</dbReference>
<evidence type="ECO:0000256" key="7">
    <source>
        <dbReference type="SAM" id="MobiDB-lite"/>
    </source>
</evidence>
<dbReference type="Pfam" id="PF00176">
    <property type="entry name" value="SNF2-rel_dom"/>
    <property type="match status" value="1"/>
</dbReference>
<dbReference type="Gene3D" id="3.40.50.300">
    <property type="entry name" value="P-loop containing nucleotide triphosphate hydrolases"/>
    <property type="match status" value="1"/>
</dbReference>
<dbReference type="SMART" id="SM00490">
    <property type="entry name" value="HELICc"/>
    <property type="match status" value="1"/>
</dbReference>
<keyword evidence="5" id="KW-0862">Zinc</keyword>
<dbReference type="InterPro" id="IPR001650">
    <property type="entry name" value="Helicase_C-like"/>
</dbReference>
<sequence length="1053" mass="117896">MVYQVFQDSVQVLPLADVTQSAMSAPTLDADVDELDVITPANSLAVSAVPSMRSSVVTLVEDDNSPPPKLLSRRQSARQQGSRKVYIDGLRPQKSPEPSPAPQKKRPRLSEPADAFSQKKQKREDKKATTVVINARKAKVEASRKRWLLRHRDIFEPLLPSSTFFDHVENDINETDGNTSYVPFRKIECQPAPIQGGEMKEYQLQGLAFLVYMYKNGINSILGDEMGLGKTLQTLSLFAYIKETEPKDNHDPHLIICPLSVLSSWQTEAARWLPSFRTIRMHGAASEREHIKNDLKFSLDTKGEKVDLVLTTYETFVAESSWFKTRRWFYCVLDEGHRVKNAETNLAGQVQGIGALHRLILTGTPLQNNLTELWSLLHFLLPVVFTSASQRLFHSAFDLTKGTYSLPFLRAAQTLLATLMLRRTKASIEAEQGGLGVPPREERTVWVPMTEAQRFWTYRILTRMDTLDLGEIFTSASSGGGVKGEVKGEEVGREEDEGRREMMGVIREKMKVATKAEEANRWRRLMNLLMQLRKICDHPYLLDDAAPEPYVNGEHLVASSSKIIAIDKLLKDILPKGERVLIFSQWVTMLDLLEDFMHLRGIPYGRLDGSTVRARRTLDIKLFQQEKSPYQVFLISTKAGGLGINLTKASTVIMCDSDWNPQNDLQAIARAHRIGQTKVVKVYRLICAGSVEDQMLDRIRRKLFLSVKVMGSTADPSSSPAGGDKDGEKMGTSDVLDILRKGSSALGEAGMELSRFLGASFGEVLQYSKEREDARDAKIRRDVSSSSVGPGLEGVKMEDGVQSEPNNGADDKTLVEDAEAEERRLLSGIAQVQSRLFEGRVVGGASTKNGRQDNKQLAKEWNELQKRARVDRLVTVNGIQVVAENLGQSAPAVVISQQKKKRAKWETEDWCLHCRDGGELVVCGLCPRVFHGRCAGYTAAEVRRLPQLHCSQHECCQCKRKTQETGGMLFRCQTCPQAFCEDCLPEGELDAVGDTLPEFLALGFGTRMGAYYIRCADCHAHWEKNPKARKSWEEEMRETEAKLASMDPADIPY</sequence>
<feature type="region of interest" description="Disordered" evidence="7">
    <location>
        <begin position="711"/>
        <end position="731"/>
    </location>
</feature>
<dbReference type="GO" id="GO:0016787">
    <property type="term" value="F:hydrolase activity"/>
    <property type="evidence" value="ECO:0007669"/>
    <property type="project" value="UniProtKB-KW"/>
</dbReference>
<dbReference type="InterPro" id="IPR013083">
    <property type="entry name" value="Znf_RING/FYVE/PHD"/>
</dbReference>
<dbReference type="Gene3D" id="3.40.50.10810">
    <property type="entry name" value="Tandem AAA-ATPase domain"/>
    <property type="match status" value="1"/>
</dbReference>
<dbReference type="GeneID" id="19206341"/>
<dbReference type="GO" id="GO:0008270">
    <property type="term" value="F:zinc ion binding"/>
    <property type="evidence" value="ECO:0007669"/>
    <property type="project" value="UniProtKB-KW"/>
</dbReference>
<dbReference type="OrthoDB" id="448448at2759"/>
<comment type="caution">
    <text evidence="10">The sequence shown here is derived from an EMBL/GenBank/DDBJ whole genome shotgun (WGS) entry which is preliminary data.</text>
</comment>
<evidence type="ECO:0000256" key="4">
    <source>
        <dbReference type="ARBA" id="ARBA00022801"/>
    </source>
</evidence>
<keyword evidence="11" id="KW-1185">Reference proteome</keyword>
<dbReference type="GO" id="GO:0005524">
    <property type="term" value="F:ATP binding"/>
    <property type="evidence" value="ECO:0007669"/>
    <property type="project" value="InterPro"/>
</dbReference>
<feature type="region of interest" description="Disordered" evidence="7">
    <location>
        <begin position="776"/>
        <end position="811"/>
    </location>
</feature>
<keyword evidence="4" id="KW-0378">Hydrolase</keyword>
<dbReference type="Pfam" id="PF00271">
    <property type="entry name" value="Helicase_C"/>
    <property type="match status" value="1"/>
</dbReference>
<keyword evidence="2" id="KW-0547">Nucleotide-binding</keyword>
<evidence type="ECO:0008006" key="12">
    <source>
        <dbReference type="Google" id="ProtNLM"/>
    </source>
</evidence>
<accession>A0A5M3M6L1</accession>
<evidence type="ECO:0000259" key="9">
    <source>
        <dbReference type="PROSITE" id="PS51194"/>
    </source>
</evidence>
<feature type="domain" description="Helicase C-terminal" evidence="9">
    <location>
        <begin position="565"/>
        <end position="727"/>
    </location>
</feature>